<dbReference type="WBParaSite" id="BTMF_0001452601-mRNA-1">
    <property type="protein sequence ID" value="BTMF_0001452601-mRNA-1"/>
    <property type="gene ID" value="BTMF_0001452601"/>
</dbReference>
<protein>
    <submittedName>
        <fullName evidence="4">MutS_I domain-containing protein</fullName>
    </submittedName>
</protein>
<organism evidence="4">
    <name type="scientific">Brugia timori</name>
    <dbReference type="NCBI Taxonomy" id="42155"/>
    <lineage>
        <taxon>Eukaryota</taxon>
        <taxon>Metazoa</taxon>
        <taxon>Ecdysozoa</taxon>
        <taxon>Nematoda</taxon>
        <taxon>Chromadorea</taxon>
        <taxon>Rhabditida</taxon>
        <taxon>Spirurina</taxon>
        <taxon>Spiruromorpha</taxon>
        <taxon>Filarioidea</taxon>
        <taxon>Onchocercidae</taxon>
        <taxon>Brugia</taxon>
    </lineage>
</organism>
<gene>
    <name evidence="2" type="ORF">BTMF_LOCUS12522</name>
</gene>
<dbReference type="AlphaFoldDB" id="A0A0R3R3D6"/>
<feature type="region of interest" description="Disordered" evidence="1">
    <location>
        <begin position="294"/>
        <end position="330"/>
    </location>
</feature>
<proteinExistence type="predicted"/>
<sequence length="734" mass="79446">MVQQAHDDHLKGLPYPSKDLASFELDAVAPTAYDDKLKLRSCKAVLVMKLQKDKADAADRFVKVMSGPLTDLSQMFGAFAALAGGSSSASALADMRQDALRLQILSQGAVRDDPIRKSLTYAIQKQEGSKDFMVSTNVDVSQTIPYLRVASRAQKMLEESRAKEAERAADKQKKDAEVQRLSATGTWRKVVYIKDYSEASSSGGRCFDRGLFCFNGFDGKDQFDTAYYQLDAKKINERSRNALNFAYQNRQPVCLVGLRKIAEPDVFAAEGFSTFQDDKGQAVDCLPGAEKESWAETLRKGDPSSAPTGPANSSQPTAGSPSASVSSRPENLESLITRYEPCGEEAVCLHTARGNTIYMQASQLRHVDLAMLDAAVKNRSTPRKSADDNPATPRVRPRAGIGGKAQNEGAVFGMETAPFSFPTNKEGTLLIHSDASNSLDHYRAVLLLAFGISGLHFIERVSAGTSKRPKKTRSRIPLADAGYRRHRCVAELDLSYVSFLFLALGIDATDIDVEEAIQATQLAKSQGVITVAVTIGSAGRRDLDSDSSTSWSLPWLSTSPSSSQVPKLGRLLRRVDGQIAVRESQMLHDTDAFGWFYGTLRSLSKKGLLLLEPAWDLHDVTEVLDLPGARLVLTTRTVEAGETASTALEDVLIDLQNGDVDLALASGVLAIVWQQPSNRLTVRDISTIGRTVRAAIGAGGQHMVLSAQSKHAEAQLGTVGASVTLVVSLPGWDC</sequence>
<dbReference type="Proteomes" id="UP000280834">
    <property type="component" value="Unassembled WGS sequence"/>
</dbReference>
<evidence type="ECO:0000256" key="1">
    <source>
        <dbReference type="SAM" id="MobiDB-lite"/>
    </source>
</evidence>
<keyword evidence="3" id="KW-1185">Reference proteome</keyword>
<accession>A0A0R3R3D6</accession>
<evidence type="ECO:0000313" key="4">
    <source>
        <dbReference type="WBParaSite" id="BTMF_0001452601-mRNA-1"/>
    </source>
</evidence>
<dbReference type="EMBL" id="UZAG01019238">
    <property type="protein sequence ID" value="VDO42926.1"/>
    <property type="molecule type" value="Genomic_DNA"/>
</dbReference>
<reference evidence="4" key="1">
    <citation type="submission" date="2017-02" db="UniProtKB">
        <authorList>
            <consortium name="WormBaseParasite"/>
        </authorList>
    </citation>
    <scope>IDENTIFICATION</scope>
</reference>
<evidence type="ECO:0000313" key="3">
    <source>
        <dbReference type="Proteomes" id="UP000280834"/>
    </source>
</evidence>
<reference evidence="2 3" key="2">
    <citation type="submission" date="2018-11" db="EMBL/GenBank/DDBJ databases">
        <authorList>
            <consortium name="Pathogen Informatics"/>
        </authorList>
    </citation>
    <scope>NUCLEOTIDE SEQUENCE [LARGE SCALE GENOMIC DNA]</scope>
</reference>
<name>A0A0R3R3D6_9BILA</name>
<feature type="compositionally biased region" description="Polar residues" evidence="1">
    <location>
        <begin position="305"/>
        <end position="329"/>
    </location>
</feature>
<feature type="region of interest" description="Disordered" evidence="1">
    <location>
        <begin position="379"/>
        <end position="405"/>
    </location>
</feature>
<evidence type="ECO:0000313" key="2">
    <source>
        <dbReference type="EMBL" id="VDO42926.1"/>
    </source>
</evidence>